<evidence type="ECO:0000256" key="1">
    <source>
        <dbReference type="SAM" id="Coils"/>
    </source>
</evidence>
<dbReference type="Gene3D" id="3.90.320.10">
    <property type="match status" value="1"/>
</dbReference>
<dbReference type="SUPFAM" id="SSF52980">
    <property type="entry name" value="Restriction endonuclease-like"/>
    <property type="match status" value="1"/>
</dbReference>
<protein>
    <recommendedName>
        <fullName evidence="2">PD-(D/E)XK endonuclease-like domain-containing protein</fullName>
    </recommendedName>
</protein>
<dbReference type="AlphaFoldDB" id="A0A1W1EGC4"/>
<proteinExistence type="predicted"/>
<dbReference type="SUPFAM" id="SSF52540">
    <property type="entry name" value="P-loop containing nucleoside triphosphate hydrolases"/>
    <property type="match status" value="1"/>
</dbReference>
<name>A0A1W1EGC4_9ZZZZ</name>
<evidence type="ECO:0000259" key="2">
    <source>
        <dbReference type="Pfam" id="PF12705"/>
    </source>
</evidence>
<sequence>MSNYAILFFMNILQIYPTSRALRTVSFKHKEQDGLLPTLMRMDEFEQRSLLIKNKIQVNSMQRILWLQEAAKFDSFSAMNLNRDLIKFFTKSESIFKFFEELSAENVSFNTLRDADAYVEFDEHINIMEQLLHNYEKILTENGFTDKAFIPKLYELNESFLRTYEKIEIHLEGYLSNFELELLDKISSITNLTISYVTSKFNKKMQDRFLKYGIELPNNSYVKFDFSNKTILEEEINNYSIDAKVFSVEERVEQIAFAFTQIEEMVKSGIKAENIVLILPDESFKDQITLFDKQNNLNFAMGYDYSNGRIYKSLKAIYERWKTYNKESKFLLERYGIDVEAVDKVSTSQNIDVKSFFKLLEEFKLLDICFKDSVKKNSNEKDIKCNVRVEEKYLYFIKIFEEHTLTMKEWMFLWLKALDSITIDDVRGGLITVMGVLETRGVSFEGVVIVDFNEGVVPATSSKDQFLNSSVRTFASLPTQNDREALQKQYYKRLLEQASQVSIIYSTSDNKLPSKFLYELGLDKSKSTQAQINLLYENGKELLKDEDFKVENFVASDITWSASRLKTYLECKRKYYYKYIKKIEAKTDDELNEGLFLHSLLEHLYKDKSSYASKGEIDKKINTLLSELLPATDAKTNYRKLLWKEKLKDFTLSQVEHFSRGWKVVEREKEFSSTIGGLKFKGRIDRIDQNDTDTLIIDYKSGSISDANKSKNLENLSDFQMSIYYHMLKNKYQNIELAFMKILEKGELEVITALEEKNELLAEHIIQLKQTSSFMASKCDNLQKCKYCEYTLMCERGEYI</sequence>
<keyword evidence="1" id="KW-0175">Coiled coil</keyword>
<gene>
    <name evidence="3" type="ORF">MNB_SV-5-1011</name>
</gene>
<feature type="domain" description="PD-(D/E)XK endonuclease-like" evidence="2">
    <location>
        <begin position="559"/>
        <end position="794"/>
    </location>
</feature>
<reference evidence="3" key="1">
    <citation type="submission" date="2016-10" db="EMBL/GenBank/DDBJ databases">
        <authorList>
            <person name="de Groot N.N."/>
        </authorList>
    </citation>
    <scope>NUCLEOTIDE SEQUENCE</scope>
</reference>
<dbReference type="EMBL" id="FPKX01000074">
    <property type="protein sequence ID" value="SFZ99097.1"/>
    <property type="molecule type" value="Genomic_DNA"/>
</dbReference>
<accession>A0A1W1EGC4</accession>
<dbReference type="InterPro" id="IPR027417">
    <property type="entry name" value="P-loop_NTPase"/>
</dbReference>
<dbReference type="InterPro" id="IPR038726">
    <property type="entry name" value="PDDEXK_AddAB-type"/>
</dbReference>
<dbReference type="Pfam" id="PF12705">
    <property type="entry name" value="PDDEXK_1"/>
    <property type="match status" value="1"/>
</dbReference>
<feature type="coiled-coil region" evidence="1">
    <location>
        <begin position="743"/>
        <end position="771"/>
    </location>
</feature>
<organism evidence="3">
    <name type="scientific">hydrothermal vent metagenome</name>
    <dbReference type="NCBI Taxonomy" id="652676"/>
    <lineage>
        <taxon>unclassified sequences</taxon>
        <taxon>metagenomes</taxon>
        <taxon>ecological metagenomes</taxon>
    </lineage>
</organism>
<dbReference type="InterPro" id="IPR011604">
    <property type="entry name" value="PDDEXK-like_dom_sf"/>
</dbReference>
<evidence type="ECO:0000313" key="3">
    <source>
        <dbReference type="EMBL" id="SFZ99097.1"/>
    </source>
</evidence>
<dbReference type="InterPro" id="IPR011335">
    <property type="entry name" value="Restrct_endonuc-II-like"/>
</dbReference>